<evidence type="ECO:0000256" key="7">
    <source>
        <dbReference type="ARBA" id="ARBA00022801"/>
    </source>
</evidence>
<comment type="similarity">
    <text evidence="3">Belongs to the uracil-DNA glycosylase (UDG) superfamily. UNG family.</text>
</comment>
<keyword evidence="7" id="KW-0378">Hydrolase</keyword>
<feature type="active site" description="Proton acceptor" evidence="9">
    <location>
        <position position="21"/>
    </location>
</feature>
<evidence type="ECO:0000256" key="5">
    <source>
        <dbReference type="ARBA" id="ARBA00018429"/>
    </source>
</evidence>
<dbReference type="InterPro" id="IPR002043">
    <property type="entry name" value="UDG_fam1"/>
</dbReference>
<evidence type="ECO:0000313" key="12">
    <source>
        <dbReference type="Proteomes" id="UP000198761"/>
    </source>
</evidence>
<dbReference type="SUPFAM" id="SSF52141">
    <property type="entry name" value="Uracil-DNA glycosylase-like"/>
    <property type="match status" value="1"/>
</dbReference>
<evidence type="ECO:0000256" key="9">
    <source>
        <dbReference type="PROSITE-ProRule" id="PRU10072"/>
    </source>
</evidence>
<keyword evidence="8" id="KW-0234">DNA repair</keyword>
<name>A0A1H8CDP3_9RHOB</name>
<evidence type="ECO:0000256" key="1">
    <source>
        <dbReference type="ARBA" id="ARBA00001400"/>
    </source>
</evidence>
<comment type="catalytic activity">
    <reaction evidence="1">
        <text>Hydrolyzes single-stranded DNA or mismatched double-stranded DNA and polynucleotides, releasing free uracil.</text>
        <dbReference type="EC" id="3.2.2.27"/>
    </reaction>
</comment>
<sequence>MFRALDLTPRAAVRVVILGQDPYPTPGRATGLAFSFPPGAAPKDSLRNMLTELQADLGVVKPDGDLTGWARQGVLLLNAVLTVPLGQAHGHKGWGWERLVQQVLQATAADGPRAFVLWGNPAQKLCAKLPRDGHLFVQSAHPSPLSVYRGFTGSRPYSQVNRWLAAQGQPEIDWAA</sequence>
<dbReference type="Gene3D" id="3.40.470.10">
    <property type="entry name" value="Uracil-DNA glycosylase-like domain"/>
    <property type="match status" value="1"/>
</dbReference>
<keyword evidence="6" id="KW-0227">DNA damage</keyword>
<dbReference type="SMART" id="SM00986">
    <property type="entry name" value="UDG"/>
    <property type="match status" value="1"/>
</dbReference>
<dbReference type="GO" id="GO:0097510">
    <property type="term" value="P:base-excision repair, AP site formation via deaminated base removal"/>
    <property type="evidence" value="ECO:0007669"/>
    <property type="project" value="TreeGrafter"/>
</dbReference>
<dbReference type="AlphaFoldDB" id="A0A1H8CDP3"/>
<evidence type="ECO:0000313" key="11">
    <source>
        <dbReference type="EMBL" id="SEM93130.1"/>
    </source>
</evidence>
<dbReference type="EC" id="3.2.2.27" evidence="4"/>
<dbReference type="PANTHER" id="PTHR11264:SF0">
    <property type="entry name" value="URACIL-DNA GLYCOSYLASE"/>
    <property type="match status" value="1"/>
</dbReference>
<organism evidence="11 12">
    <name type="scientific">Gemmobacter aquatilis</name>
    <dbReference type="NCBI Taxonomy" id="933059"/>
    <lineage>
        <taxon>Bacteria</taxon>
        <taxon>Pseudomonadati</taxon>
        <taxon>Pseudomonadota</taxon>
        <taxon>Alphaproteobacteria</taxon>
        <taxon>Rhodobacterales</taxon>
        <taxon>Paracoccaceae</taxon>
        <taxon>Gemmobacter</taxon>
    </lineage>
</organism>
<dbReference type="Proteomes" id="UP000198761">
    <property type="component" value="Unassembled WGS sequence"/>
</dbReference>
<protein>
    <recommendedName>
        <fullName evidence="5">Uracil-DNA glycosylase</fullName>
        <ecNumber evidence="4">3.2.2.27</ecNumber>
    </recommendedName>
</protein>
<dbReference type="InterPro" id="IPR036895">
    <property type="entry name" value="Uracil-DNA_glycosylase-like_sf"/>
</dbReference>
<evidence type="ECO:0000256" key="8">
    <source>
        <dbReference type="ARBA" id="ARBA00023204"/>
    </source>
</evidence>
<evidence type="ECO:0000256" key="4">
    <source>
        <dbReference type="ARBA" id="ARBA00012030"/>
    </source>
</evidence>
<dbReference type="PANTHER" id="PTHR11264">
    <property type="entry name" value="URACIL-DNA GLYCOSYLASE"/>
    <property type="match status" value="1"/>
</dbReference>
<evidence type="ECO:0000256" key="3">
    <source>
        <dbReference type="ARBA" id="ARBA00008184"/>
    </source>
</evidence>
<dbReference type="Pfam" id="PF03167">
    <property type="entry name" value="UDG"/>
    <property type="match status" value="1"/>
</dbReference>
<dbReference type="NCBIfam" id="NF003588">
    <property type="entry name" value="PRK05254.1-1"/>
    <property type="match status" value="1"/>
</dbReference>
<reference evidence="11 12" key="1">
    <citation type="submission" date="2016-10" db="EMBL/GenBank/DDBJ databases">
        <authorList>
            <person name="de Groot N.N."/>
        </authorList>
    </citation>
    <scope>NUCLEOTIDE SEQUENCE [LARGE SCALE GENOMIC DNA]</scope>
    <source>
        <strain evidence="11 12">DSM 3857</strain>
    </source>
</reference>
<evidence type="ECO:0000256" key="2">
    <source>
        <dbReference type="ARBA" id="ARBA00002631"/>
    </source>
</evidence>
<dbReference type="OrthoDB" id="9804372at2"/>
<dbReference type="EMBL" id="FOCE01000002">
    <property type="protein sequence ID" value="SEM93130.1"/>
    <property type="molecule type" value="Genomic_DNA"/>
</dbReference>
<accession>A0A1H8CDP3</accession>
<dbReference type="STRING" id="933059.SAMN04488103_102477"/>
<evidence type="ECO:0000259" key="10">
    <source>
        <dbReference type="SMART" id="SM00986"/>
    </source>
</evidence>
<comment type="function">
    <text evidence="2">Excises uracil residues from the DNA which can arise as a result of misincorporation of dUMP residues by DNA polymerase or due to deamination of cytosine.</text>
</comment>
<dbReference type="SMART" id="SM00987">
    <property type="entry name" value="UreE_C"/>
    <property type="match status" value="1"/>
</dbReference>
<dbReference type="InterPro" id="IPR018085">
    <property type="entry name" value="Ura-DNA_Glyclase_AS"/>
</dbReference>
<feature type="domain" description="Uracil-DNA glycosylase-like" evidence="10">
    <location>
        <begin position="6"/>
        <end position="164"/>
    </location>
</feature>
<keyword evidence="12" id="KW-1185">Reference proteome</keyword>
<dbReference type="NCBIfam" id="NF003592">
    <property type="entry name" value="PRK05254.1-5"/>
    <property type="match status" value="1"/>
</dbReference>
<dbReference type="GO" id="GO:0004844">
    <property type="term" value="F:uracil DNA N-glycosylase activity"/>
    <property type="evidence" value="ECO:0007669"/>
    <property type="project" value="UniProtKB-EC"/>
</dbReference>
<proteinExistence type="inferred from homology"/>
<dbReference type="InterPro" id="IPR005122">
    <property type="entry name" value="Uracil-DNA_glycosylase-like"/>
</dbReference>
<dbReference type="PROSITE" id="PS00130">
    <property type="entry name" value="U_DNA_GLYCOSYLASE"/>
    <property type="match status" value="1"/>
</dbReference>
<evidence type="ECO:0000256" key="6">
    <source>
        <dbReference type="ARBA" id="ARBA00022763"/>
    </source>
</evidence>
<dbReference type="CDD" id="cd10027">
    <property type="entry name" value="UDG-F1-like"/>
    <property type="match status" value="1"/>
</dbReference>
<gene>
    <name evidence="11" type="ORF">SAMN04488103_102477</name>
</gene>